<dbReference type="SUPFAM" id="SSF48371">
    <property type="entry name" value="ARM repeat"/>
    <property type="match status" value="1"/>
</dbReference>
<proteinExistence type="inferred from homology"/>
<dbReference type="Gene3D" id="1.25.10.10">
    <property type="entry name" value="Leucine-rich Repeat Variant"/>
    <property type="match status" value="1"/>
</dbReference>
<dbReference type="PANTHER" id="PTHR10182:SF3">
    <property type="entry name" value="PROTEIN MO25"/>
    <property type="match status" value="1"/>
</dbReference>
<gene>
    <name evidence="2" type="ORF">KI387_027309</name>
</gene>
<dbReference type="Pfam" id="PF08569">
    <property type="entry name" value="Mo25"/>
    <property type="match status" value="1"/>
</dbReference>
<dbReference type="InterPro" id="IPR016024">
    <property type="entry name" value="ARM-type_fold"/>
</dbReference>
<dbReference type="Proteomes" id="UP000824469">
    <property type="component" value="Unassembled WGS sequence"/>
</dbReference>
<dbReference type="InterPro" id="IPR011989">
    <property type="entry name" value="ARM-like"/>
</dbReference>
<keyword evidence="3" id="KW-1185">Reference proteome</keyword>
<dbReference type="OMA" id="AYDHKES"/>
<organism evidence="2 3">
    <name type="scientific">Taxus chinensis</name>
    <name type="common">Chinese yew</name>
    <name type="synonym">Taxus wallichiana var. chinensis</name>
    <dbReference type="NCBI Taxonomy" id="29808"/>
    <lineage>
        <taxon>Eukaryota</taxon>
        <taxon>Viridiplantae</taxon>
        <taxon>Streptophyta</taxon>
        <taxon>Embryophyta</taxon>
        <taxon>Tracheophyta</taxon>
        <taxon>Spermatophyta</taxon>
        <taxon>Pinopsida</taxon>
        <taxon>Pinidae</taxon>
        <taxon>Conifers II</taxon>
        <taxon>Cupressales</taxon>
        <taxon>Taxaceae</taxon>
        <taxon>Taxus</taxon>
    </lineage>
</organism>
<dbReference type="EMBL" id="JAHRHJ020000006">
    <property type="protein sequence ID" value="KAH9312274.1"/>
    <property type="molecule type" value="Genomic_DNA"/>
</dbReference>
<dbReference type="GO" id="GO:0035556">
    <property type="term" value="P:intracellular signal transduction"/>
    <property type="evidence" value="ECO:0007669"/>
    <property type="project" value="TreeGrafter"/>
</dbReference>
<comment type="similarity">
    <text evidence="1">Belongs to the Mo25 family.</text>
</comment>
<evidence type="ECO:0000256" key="1">
    <source>
        <dbReference type="ARBA" id="ARBA00011012"/>
    </source>
</evidence>
<protein>
    <recommendedName>
        <fullName evidence="4">Mo25-like protein</fullName>
    </recommendedName>
</protein>
<feature type="non-terminal residue" evidence="2">
    <location>
        <position position="1"/>
    </location>
</feature>
<dbReference type="InterPro" id="IPR013878">
    <property type="entry name" value="Mo25"/>
</dbReference>
<reference evidence="2 3" key="1">
    <citation type="journal article" date="2021" name="Nat. Plants">
        <title>The Taxus genome provides insights into paclitaxel biosynthesis.</title>
        <authorList>
            <person name="Xiong X."/>
            <person name="Gou J."/>
            <person name="Liao Q."/>
            <person name="Li Y."/>
            <person name="Zhou Q."/>
            <person name="Bi G."/>
            <person name="Li C."/>
            <person name="Du R."/>
            <person name="Wang X."/>
            <person name="Sun T."/>
            <person name="Guo L."/>
            <person name="Liang H."/>
            <person name="Lu P."/>
            <person name="Wu Y."/>
            <person name="Zhang Z."/>
            <person name="Ro D.K."/>
            <person name="Shang Y."/>
            <person name="Huang S."/>
            <person name="Yan J."/>
        </authorList>
    </citation>
    <scope>NUCLEOTIDE SEQUENCE [LARGE SCALE GENOMIC DNA]</scope>
    <source>
        <strain evidence="2">Ta-2019</strain>
    </source>
</reference>
<evidence type="ECO:0000313" key="2">
    <source>
        <dbReference type="EMBL" id="KAH9312274.1"/>
    </source>
</evidence>
<dbReference type="GO" id="GO:0043539">
    <property type="term" value="F:protein serine/threonine kinase activator activity"/>
    <property type="evidence" value="ECO:0007669"/>
    <property type="project" value="TreeGrafter"/>
</dbReference>
<dbReference type="PANTHER" id="PTHR10182">
    <property type="entry name" value="CALCIUM-BINDING PROTEIN 39-RELATED"/>
    <property type="match status" value="1"/>
</dbReference>
<sequence>GREFQAAMSFSFFKKAKTPSELVKATRDALMALDTKTVAEVRLLDKALEEVDKNLSAMRQMLIGDSETEPNSEQILQLAIEACKEDLPELLVLKLSTLGWEARKDVVNIWCTLLTQKVSPTNYCLEYIENHTELIDFLVSCYENKETALNCGNMLRECAKYPTLAKYMLESASFELFFKYVELPNFDIASDAFTTFKDLLTRHEMLVSEYLTKTYSQFFGLYERFLTSSNYVTRRQSLKLLSEFLLERPNGAIMVQYISEVRNLKVMMTLLKDPSKIIQSSAFHIFKVFVANPSKPPAISSLLFKNREKLVAFLESLHFGKEDEQFEEEKVIVINEIKGLQPSIDRHK</sequence>
<feature type="non-terminal residue" evidence="2">
    <location>
        <position position="348"/>
    </location>
</feature>
<comment type="caution">
    <text evidence="2">The sequence shown here is derived from an EMBL/GenBank/DDBJ whole genome shotgun (WGS) entry which is preliminary data.</text>
</comment>
<name>A0AA38L1R9_TAXCH</name>
<accession>A0AA38L1R9</accession>
<evidence type="ECO:0000313" key="3">
    <source>
        <dbReference type="Proteomes" id="UP000824469"/>
    </source>
</evidence>
<dbReference type="AlphaFoldDB" id="A0AA38L1R9"/>
<evidence type="ECO:0008006" key="4">
    <source>
        <dbReference type="Google" id="ProtNLM"/>
    </source>
</evidence>